<evidence type="ECO:0000256" key="1">
    <source>
        <dbReference type="ARBA" id="ARBA00004123"/>
    </source>
</evidence>
<dbReference type="EMBL" id="NRDI02000044">
    <property type="protein sequence ID" value="KAI1507376.1"/>
    <property type="molecule type" value="Genomic_DNA"/>
</dbReference>
<evidence type="ECO:0000256" key="6">
    <source>
        <dbReference type="SAM" id="MobiDB-lite"/>
    </source>
</evidence>
<dbReference type="SUPFAM" id="SSF53098">
    <property type="entry name" value="Ribonuclease H-like"/>
    <property type="match status" value="1"/>
</dbReference>
<comment type="subcellular location">
    <subcellularLocation>
        <location evidence="1">Nucleus</location>
    </subcellularLocation>
</comment>
<dbReference type="PANTHER" id="PTHR46481">
    <property type="entry name" value="ZINC FINGER BED DOMAIN-CONTAINING PROTEIN 4"/>
    <property type="match status" value="1"/>
</dbReference>
<dbReference type="GO" id="GO:0008270">
    <property type="term" value="F:zinc ion binding"/>
    <property type="evidence" value="ECO:0007669"/>
    <property type="project" value="UniProtKB-KW"/>
</dbReference>
<feature type="region of interest" description="Disordered" evidence="6">
    <location>
        <begin position="1"/>
        <end position="52"/>
    </location>
</feature>
<dbReference type="GO" id="GO:0005634">
    <property type="term" value="C:nucleus"/>
    <property type="evidence" value="ECO:0007669"/>
    <property type="project" value="UniProtKB-SubCell"/>
</dbReference>
<evidence type="ECO:0000256" key="2">
    <source>
        <dbReference type="ARBA" id="ARBA00022723"/>
    </source>
</evidence>
<feature type="domain" description="HAT C-terminal dimerisation" evidence="7">
    <location>
        <begin position="694"/>
        <end position="760"/>
    </location>
</feature>
<comment type="caution">
    <text evidence="8">The sequence shown here is derived from an EMBL/GenBank/DDBJ whole genome shotgun (WGS) entry which is preliminary data.</text>
</comment>
<evidence type="ECO:0000256" key="3">
    <source>
        <dbReference type="ARBA" id="ARBA00022771"/>
    </source>
</evidence>
<name>A0A922N444_9PLEO</name>
<evidence type="ECO:0000259" key="7">
    <source>
        <dbReference type="Pfam" id="PF05699"/>
    </source>
</evidence>
<protein>
    <submittedName>
        <fullName evidence="8">Dimer-Tnp-hAT dimerization containing protein</fullName>
    </submittedName>
</protein>
<keyword evidence="9" id="KW-1185">Reference proteome</keyword>
<dbReference type="InterPro" id="IPR012337">
    <property type="entry name" value="RNaseH-like_sf"/>
</dbReference>
<reference evidence="9" key="1">
    <citation type="journal article" date="2022" name="Microb. Genom.">
        <title>A global pangenome for the wheat fungal pathogen Pyrenophora tritici-repentis and prediction of effector protein structural homology.</title>
        <authorList>
            <person name="Moolhuijzen P.M."/>
            <person name="See P.T."/>
            <person name="Shi G."/>
            <person name="Powell H.R."/>
            <person name="Cockram J."/>
            <person name="Jorgensen L.N."/>
            <person name="Benslimane H."/>
            <person name="Strelkov S.E."/>
            <person name="Turner J."/>
            <person name="Liu Z."/>
            <person name="Moffat C.S."/>
        </authorList>
    </citation>
    <scope>NUCLEOTIDE SEQUENCE [LARGE SCALE GENOMIC DNA]</scope>
</reference>
<evidence type="ECO:0000313" key="9">
    <source>
        <dbReference type="Proteomes" id="UP000249757"/>
    </source>
</evidence>
<keyword evidence="3" id="KW-0863">Zinc-finger</keyword>
<feature type="compositionally biased region" description="Polar residues" evidence="6">
    <location>
        <begin position="22"/>
        <end position="40"/>
    </location>
</feature>
<keyword evidence="5" id="KW-0539">Nucleus</keyword>
<dbReference type="AlphaFoldDB" id="A0A922N444"/>
<keyword evidence="4" id="KW-0862">Zinc</keyword>
<dbReference type="Pfam" id="PF05699">
    <property type="entry name" value="Dimer_Tnp_hAT"/>
    <property type="match status" value="1"/>
</dbReference>
<dbReference type="InterPro" id="IPR052035">
    <property type="entry name" value="ZnF_BED_domain_contain"/>
</dbReference>
<evidence type="ECO:0000313" key="8">
    <source>
        <dbReference type="EMBL" id="KAI1507376.1"/>
    </source>
</evidence>
<dbReference type="GO" id="GO:0046983">
    <property type="term" value="F:protein dimerization activity"/>
    <property type="evidence" value="ECO:0007669"/>
    <property type="project" value="InterPro"/>
</dbReference>
<dbReference type="InterPro" id="IPR008906">
    <property type="entry name" value="HATC_C_dom"/>
</dbReference>
<sequence>MAPKRGSTDPSAPRKRVKASPRGTQSQPVVIKDSQQSQRLSPRRALTKSRLSDDTFESQLRSAAPEAAIFAPDEDASEAAIVEDGAEDLAEDGGFDAHLEDNFDDIDWVYRHGWRVALLKDPDRIFFVCRYCHKHRHKGGIYEATRSPTSAARHLEERKHGHGHRAPGKAAVVGQGSVLRRVLKDGKITVAQATANELSGFNTTRFRLAAVTWLVDSNHPLSEFKRSSFRTMLAMANPEAEAALWTSSMSVSRYVLRLYDYLKPRVVKELSQALSKIHVSFDGWTTKGGKRGYLGSVVHYVDARGNLQDLPIALPQLTGAHSGQKMAEVVLKTLDLFSINAQIVGYFVLDNASNNDLAVARLLWGQDEDAYDNDKRELADETEFMGEWRRDGPLGVLLSVINYIKTPQQYELFSSFQTLAHRELPTDAPEEDRKVLEPVKPVVTRWNSYYSCFERAVKLQSAVNAYANHHIRRVRDEDTYAESRSNKLPEAPRWMRSDGLTAADWAVVTEYLDVLKPLKSATKRLEGRGKSGRFGAIAEIIPVFEYILSYYEQRVKAYEAVDYNAHDEAPEDHLAINLCAVWAKISEYYAKLDDSPAYYAATILHPYYKTYCDTVWSDKPEWLVANNRNFRALWQLYSASPRKVRRPKVLTSDMDDAIDGLINPSASINNNTDHDEFERWKRSEPRAEKGSNYANNPIKYWVELRERYPNLSKLALDVLSIPASSCECERLFSELGDLLEPRRRAIKPQLLAATQCVRRWQRAGLGDVEVAAKSTMTDDEIELLYDLSSWGGDDYET</sequence>
<gene>
    <name evidence="8" type="ORF">Ptr86124_013698</name>
</gene>
<accession>A0A922N444</accession>
<dbReference type="PANTHER" id="PTHR46481:SF10">
    <property type="entry name" value="ZINC FINGER BED DOMAIN-CONTAINING PROTEIN 39"/>
    <property type="match status" value="1"/>
</dbReference>
<evidence type="ECO:0000256" key="5">
    <source>
        <dbReference type="ARBA" id="ARBA00023242"/>
    </source>
</evidence>
<dbReference type="Proteomes" id="UP000249757">
    <property type="component" value="Unassembled WGS sequence"/>
</dbReference>
<proteinExistence type="predicted"/>
<organism evidence="8 9">
    <name type="scientific">Pyrenophora tritici-repentis</name>
    <dbReference type="NCBI Taxonomy" id="45151"/>
    <lineage>
        <taxon>Eukaryota</taxon>
        <taxon>Fungi</taxon>
        <taxon>Dikarya</taxon>
        <taxon>Ascomycota</taxon>
        <taxon>Pezizomycotina</taxon>
        <taxon>Dothideomycetes</taxon>
        <taxon>Pleosporomycetidae</taxon>
        <taxon>Pleosporales</taxon>
        <taxon>Pleosporineae</taxon>
        <taxon>Pleosporaceae</taxon>
        <taxon>Pyrenophora</taxon>
    </lineage>
</organism>
<evidence type="ECO:0000256" key="4">
    <source>
        <dbReference type="ARBA" id="ARBA00022833"/>
    </source>
</evidence>
<keyword evidence="2" id="KW-0479">Metal-binding</keyword>